<feature type="signal peptide" evidence="6">
    <location>
        <begin position="1"/>
        <end position="21"/>
    </location>
</feature>
<feature type="chain" id="PRO_5005527216" evidence="6">
    <location>
        <begin position="22"/>
        <end position="187"/>
    </location>
</feature>
<dbReference type="Pfam" id="PF04043">
    <property type="entry name" value="PMEI"/>
    <property type="match status" value="1"/>
</dbReference>
<protein>
    <submittedName>
        <fullName evidence="8">Pectinesterase</fullName>
    </submittedName>
</protein>
<dbReference type="PANTHER" id="PTHR31080:SF161">
    <property type="entry name" value="OS10G0508700 PROTEIN"/>
    <property type="match status" value="1"/>
</dbReference>
<dbReference type="OMA" id="FLCICIN"/>
<name>A0A0K9NNI6_ZOSMR</name>
<accession>A0A0K9NNI6</accession>
<dbReference type="InterPro" id="IPR051955">
    <property type="entry name" value="PME_Inhibitor"/>
</dbReference>
<dbReference type="CDD" id="cd15798">
    <property type="entry name" value="PMEI-like_3"/>
    <property type="match status" value="1"/>
</dbReference>
<dbReference type="FunFam" id="1.20.140.40:FF:000006">
    <property type="entry name" value="Pectinesterase inhibitor 3"/>
    <property type="match status" value="1"/>
</dbReference>
<comment type="similarity">
    <text evidence="5">Belongs to the PMEI family.</text>
</comment>
<evidence type="ECO:0000313" key="8">
    <source>
        <dbReference type="EMBL" id="KMZ57550.1"/>
    </source>
</evidence>
<keyword evidence="9" id="KW-1185">Reference proteome</keyword>
<evidence type="ECO:0000259" key="7">
    <source>
        <dbReference type="SMART" id="SM00856"/>
    </source>
</evidence>
<dbReference type="OrthoDB" id="1430376at2759"/>
<evidence type="ECO:0000256" key="2">
    <source>
        <dbReference type="ARBA" id="ARBA00022525"/>
    </source>
</evidence>
<evidence type="ECO:0000313" key="9">
    <source>
        <dbReference type="Proteomes" id="UP000036987"/>
    </source>
</evidence>
<keyword evidence="3 6" id="KW-0732">Signal</keyword>
<evidence type="ECO:0000256" key="4">
    <source>
        <dbReference type="ARBA" id="ARBA00023157"/>
    </source>
</evidence>
<proteinExistence type="inferred from homology"/>
<comment type="caution">
    <text evidence="8">The sequence shown here is derived from an EMBL/GenBank/DDBJ whole genome shotgun (WGS) entry which is preliminary data.</text>
</comment>
<dbReference type="AlphaFoldDB" id="A0A0K9NNI6"/>
<dbReference type="InterPro" id="IPR035513">
    <property type="entry name" value="Invertase/methylesterase_inhib"/>
</dbReference>
<feature type="domain" description="Pectinesterase inhibitor" evidence="7">
    <location>
        <begin position="24"/>
        <end position="181"/>
    </location>
</feature>
<dbReference type="SMART" id="SM00856">
    <property type="entry name" value="PMEI"/>
    <property type="match status" value="1"/>
</dbReference>
<comment type="subcellular location">
    <subcellularLocation>
        <location evidence="1">Secreted</location>
        <location evidence="1">Extracellular space</location>
    </subcellularLocation>
</comment>
<sequence>MESLRLIHLFFFFLVIGAASASDVGEEFIRTSCAKTNFPGLCFRSLSPHATAIRTSPTQLVGKALTVALSGARTTSMQLSTMSKTKKGMREIQAKAMKDCVENVRTTVEELRKSIKQMDHLGGQSLGFQINNMQTWVSAALTGANTCLDGFSGKSMDGSLKNEVRVKISHLAKLTSNALALVNQLVA</sequence>
<dbReference type="Gene3D" id="1.20.140.40">
    <property type="entry name" value="Invertase/pectin methylesterase inhibitor family protein"/>
    <property type="match status" value="1"/>
</dbReference>
<organism evidence="8 9">
    <name type="scientific">Zostera marina</name>
    <name type="common">Eelgrass</name>
    <dbReference type="NCBI Taxonomy" id="29655"/>
    <lineage>
        <taxon>Eukaryota</taxon>
        <taxon>Viridiplantae</taxon>
        <taxon>Streptophyta</taxon>
        <taxon>Embryophyta</taxon>
        <taxon>Tracheophyta</taxon>
        <taxon>Spermatophyta</taxon>
        <taxon>Magnoliopsida</taxon>
        <taxon>Liliopsida</taxon>
        <taxon>Zosteraceae</taxon>
        <taxon>Zostera</taxon>
    </lineage>
</organism>
<evidence type="ECO:0000256" key="5">
    <source>
        <dbReference type="ARBA" id="ARBA00038471"/>
    </source>
</evidence>
<dbReference type="PANTHER" id="PTHR31080">
    <property type="entry name" value="PECTINESTERASE INHIBITOR-LIKE"/>
    <property type="match status" value="1"/>
</dbReference>
<evidence type="ECO:0000256" key="6">
    <source>
        <dbReference type="SAM" id="SignalP"/>
    </source>
</evidence>
<evidence type="ECO:0000256" key="1">
    <source>
        <dbReference type="ARBA" id="ARBA00004239"/>
    </source>
</evidence>
<dbReference type="InterPro" id="IPR006501">
    <property type="entry name" value="Pectinesterase_inhib_dom"/>
</dbReference>
<gene>
    <name evidence="8" type="ORF">ZOSMA_85G01210</name>
</gene>
<dbReference type="NCBIfam" id="TIGR01614">
    <property type="entry name" value="PME_inhib"/>
    <property type="match status" value="1"/>
</dbReference>
<dbReference type="SUPFAM" id="SSF101148">
    <property type="entry name" value="Plant invertase/pectin methylesterase inhibitor"/>
    <property type="match status" value="1"/>
</dbReference>
<keyword evidence="2" id="KW-0964">Secreted</keyword>
<dbReference type="EMBL" id="LFYR01002060">
    <property type="protein sequence ID" value="KMZ57550.1"/>
    <property type="molecule type" value="Genomic_DNA"/>
</dbReference>
<keyword evidence="4" id="KW-1015">Disulfide bond</keyword>
<dbReference type="GO" id="GO:0004857">
    <property type="term" value="F:enzyme inhibitor activity"/>
    <property type="evidence" value="ECO:0000318"/>
    <property type="project" value="GO_Central"/>
</dbReference>
<evidence type="ECO:0000256" key="3">
    <source>
        <dbReference type="ARBA" id="ARBA00022729"/>
    </source>
</evidence>
<dbReference type="GO" id="GO:0009505">
    <property type="term" value="C:plant-type cell wall"/>
    <property type="evidence" value="ECO:0000318"/>
    <property type="project" value="GO_Central"/>
</dbReference>
<dbReference type="GO" id="GO:0009827">
    <property type="term" value="P:plant-type cell wall modification"/>
    <property type="evidence" value="ECO:0000318"/>
    <property type="project" value="GO_Central"/>
</dbReference>
<dbReference type="Proteomes" id="UP000036987">
    <property type="component" value="Unassembled WGS sequence"/>
</dbReference>
<dbReference type="GO" id="GO:0005576">
    <property type="term" value="C:extracellular region"/>
    <property type="evidence" value="ECO:0007669"/>
    <property type="project" value="UniProtKB-SubCell"/>
</dbReference>
<reference evidence="9" key="1">
    <citation type="journal article" date="2016" name="Nature">
        <title>The genome of the seagrass Zostera marina reveals angiosperm adaptation to the sea.</title>
        <authorList>
            <person name="Olsen J.L."/>
            <person name="Rouze P."/>
            <person name="Verhelst B."/>
            <person name="Lin Y.-C."/>
            <person name="Bayer T."/>
            <person name="Collen J."/>
            <person name="Dattolo E."/>
            <person name="De Paoli E."/>
            <person name="Dittami S."/>
            <person name="Maumus F."/>
            <person name="Michel G."/>
            <person name="Kersting A."/>
            <person name="Lauritano C."/>
            <person name="Lohaus R."/>
            <person name="Toepel M."/>
            <person name="Tonon T."/>
            <person name="Vanneste K."/>
            <person name="Amirebrahimi M."/>
            <person name="Brakel J."/>
            <person name="Bostroem C."/>
            <person name="Chovatia M."/>
            <person name="Grimwood J."/>
            <person name="Jenkins J.W."/>
            <person name="Jueterbock A."/>
            <person name="Mraz A."/>
            <person name="Stam W.T."/>
            <person name="Tice H."/>
            <person name="Bornberg-Bauer E."/>
            <person name="Green P.J."/>
            <person name="Pearson G.A."/>
            <person name="Procaccini G."/>
            <person name="Duarte C.M."/>
            <person name="Schmutz J."/>
            <person name="Reusch T.B.H."/>
            <person name="Van de Peer Y."/>
        </authorList>
    </citation>
    <scope>NUCLEOTIDE SEQUENCE [LARGE SCALE GENOMIC DNA]</scope>
    <source>
        <strain evidence="9">cv. Finnish</strain>
    </source>
</reference>